<dbReference type="AlphaFoldDB" id="A0A1N7EY45"/>
<gene>
    <name evidence="1" type="ORF">SAMN02745664_10851</name>
</gene>
<keyword evidence="2" id="KW-1185">Reference proteome</keyword>
<protein>
    <submittedName>
        <fullName evidence="1">Uncharacterized protein</fullName>
    </submittedName>
</protein>
<dbReference type="EMBL" id="FTNU01000008">
    <property type="protein sequence ID" value="SIR92990.1"/>
    <property type="molecule type" value="Genomic_DNA"/>
</dbReference>
<sequence length="146" mass="16630">MVAGLQIGFVEIAINLSIQMPKPIFKTHFQNPFSKPIFKTHFQNPFSKPIFKTHFQNPFSKPIFKTHFQNFNFLSCWAFCCLKFCQISYTISTSVPKFVAASAVAPSSPPAKPQIAQHIPKPLGDIPFLHFKFLSAPLNMVRHIHK</sequence>
<name>A0A1N7EY45_9GAMM</name>
<evidence type="ECO:0000313" key="2">
    <source>
        <dbReference type="Proteomes" id="UP000187495"/>
    </source>
</evidence>
<proteinExistence type="predicted"/>
<organism evidence="1 2">
    <name type="scientific">Moraxella cuniculi DSM 21768</name>
    <dbReference type="NCBI Taxonomy" id="1122245"/>
    <lineage>
        <taxon>Bacteria</taxon>
        <taxon>Pseudomonadati</taxon>
        <taxon>Pseudomonadota</taxon>
        <taxon>Gammaproteobacteria</taxon>
        <taxon>Moraxellales</taxon>
        <taxon>Moraxellaceae</taxon>
        <taxon>Moraxella</taxon>
    </lineage>
</organism>
<dbReference type="Proteomes" id="UP000187495">
    <property type="component" value="Unassembled WGS sequence"/>
</dbReference>
<evidence type="ECO:0000313" key="1">
    <source>
        <dbReference type="EMBL" id="SIR92990.1"/>
    </source>
</evidence>
<reference evidence="2" key="1">
    <citation type="submission" date="2017-01" db="EMBL/GenBank/DDBJ databases">
        <authorList>
            <person name="Varghese N."/>
            <person name="Submissions S."/>
        </authorList>
    </citation>
    <scope>NUCLEOTIDE SEQUENCE [LARGE SCALE GENOMIC DNA]</scope>
    <source>
        <strain evidence="2">DSM 21768</strain>
    </source>
</reference>
<accession>A0A1N7EY45</accession>